<dbReference type="InterPro" id="IPR002052">
    <property type="entry name" value="DNA_methylase_N6_adenine_CS"/>
</dbReference>
<dbReference type="SUPFAM" id="SSF53335">
    <property type="entry name" value="S-adenosyl-L-methionine-dependent methyltransferases"/>
    <property type="match status" value="1"/>
</dbReference>
<evidence type="ECO:0000313" key="1">
    <source>
        <dbReference type="EMBL" id="DAE32998.1"/>
    </source>
</evidence>
<accession>A0A8S5RNX4</accession>
<dbReference type="EMBL" id="BK059131">
    <property type="protein sequence ID" value="DAE32998.1"/>
    <property type="molecule type" value="Genomic_DNA"/>
</dbReference>
<sequence>MSAKLTTKVGDYRNVEILPDSVIYCDPPYKDTVGYGIEFDHEAFYDWCEKQTALVLISEYWMPEDRFVCIAEFERKSTFSPTNNSLSRIEKVFVPKGQLEMYKRMMNMAKKITKEPNIKRYKAKCPICECEFEFDTTDAEWDIEEETDAIGNVWRIDTRCIVDCPKCKTTLHKCERIEK</sequence>
<dbReference type="InterPro" id="IPR029063">
    <property type="entry name" value="SAM-dependent_MTases_sf"/>
</dbReference>
<proteinExistence type="predicted"/>
<keyword evidence="1" id="KW-0489">Methyltransferase</keyword>
<protein>
    <submittedName>
        <fullName evidence="1">DNA adenine methylase</fullName>
    </submittedName>
</protein>
<dbReference type="PROSITE" id="PS00092">
    <property type="entry name" value="N6_MTASE"/>
    <property type="match status" value="1"/>
</dbReference>
<reference evidence="1" key="1">
    <citation type="journal article" date="2021" name="Proc. Natl. Acad. Sci. U.S.A.">
        <title>A Catalog of Tens of Thousands of Viruses from Human Metagenomes Reveals Hidden Associations with Chronic Diseases.</title>
        <authorList>
            <person name="Tisza M.J."/>
            <person name="Buck C.B."/>
        </authorList>
    </citation>
    <scope>NUCLEOTIDE SEQUENCE</scope>
    <source>
        <strain evidence="1">CtoYX9</strain>
    </source>
</reference>
<name>A0A8S5RNX4_9VIRU</name>
<dbReference type="GO" id="GO:0003676">
    <property type="term" value="F:nucleic acid binding"/>
    <property type="evidence" value="ECO:0007669"/>
    <property type="project" value="InterPro"/>
</dbReference>
<dbReference type="GO" id="GO:0032259">
    <property type="term" value="P:methylation"/>
    <property type="evidence" value="ECO:0007669"/>
    <property type="project" value="UniProtKB-KW"/>
</dbReference>
<dbReference type="GO" id="GO:0008168">
    <property type="term" value="F:methyltransferase activity"/>
    <property type="evidence" value="ECO:0007669"/>
    <property type="project" value="UniProtKB-KW"/>
</dbReference>
<organism evidence="1">
    <name type="scientific">virus sp. ctoYX9</name>
    <dbReference type="NCBI Taxonomy" id="2825822"/>
    <lineage>
        <taxon>Viruses</taxon>
    </lineage>
</organism>
<keyword evidence="1" id="KW-0808">Transferase</keyword>